<keyword evidence="1" id="KW-0812">Transmembrane</keyword>
<keyword evidence="1" id="KW-0472">Membrane</keyword>
<dbReference type="AlphaFoldDB" id="A0A7U5STT4"/>
<dbReference type="KEGG" id="yel:LC20_08505"/>
<keyword evidence="1" id="KW-1133">Transmembrane helix</keyword>
<evidence type="ECO:0000313" key="2">
    <source>
        <dbReference type="EMBL" id="ATX62951.1"/>
    </source>
</evidence>
<accession>A0A7U5STT4</accession>
<name>A0A7U5STT4_YEREN</name>
<dbReference type="EMBL" id="CP007448">
    <property type="protein sequence ID" value="ATX62951.1"/>
    <property type="molecule type" value="Genomic_DNA"/>
</dbReference>
<dbReference type="Proteomes" id="UP000230961">
    <property type="component" value="Chromosome"/>
</dbReference>
<gene>
    <name evidence="2" type="ORF">LC20_08505</name>
</gene>
<proteinExistence type="predicted"/>
<evidence type="ECO:0000256" key="1">
    <source>
        <dbReference type="SAM" id="Phobius"/>
    </source>
</evidence>
<evidence type="ECO:0000313" key="3">
    <source>
        <dbReference type="Proteomes" id="UP000230961"/>
    </source>
</evidence>
<feature type="transmembrane region" description="Helical" evidence="1">
    <location>
        <begin position="20"/>
        <end position="42"/>
    </location>
</feature>
<organism evidence="2 3">
    <name type="scientific">Yersinia enterocolitica LC20</name>
    <dbReference type="NCBI Taxonomy" id="1443113"/>
    <lineage>
        <taxon>Bacteria</taxon>
        <taxon>Pseudomonadati</taxon>
        <taxon>Pseudomonadota</taxon>
        <taxon>Gammaproteobacteria</taxon>
        <taxon>Enterobacterales</taxon>
        <taxon>Yersiniaceae</taxon>
        <taxon>Yersinia</taxon>
    </lineage>
</organism>
<protein>
    <submittedName>
        <fullName evidence="2">Uncharacterized protein</fullName>
    </submittedName>
</protein>
<sequence length="69" mass="7766">MITFLSWHVLLRVRDVASVIHFGCCGVMVGLLRGLLGCWRCFWIGVKKPARGGQIGRDRLADHRGIFIT</sequence>
<reference evidence="2 3" key="1">
    <citation type="submission" date="2017-11" db="EMBL/GenBank/DDBJ databases">
        <title>The complete genome sequence and comparative genome analysis of Yersinia enterocolitica strain LC20.</title>
        <authorList>
            <person name="Shi G."/>
            <person name="Su M."/>
            <person name="Liang J."/>
            <person name="Gu W."/>
            <person name="Xiao Y."/>
            <person name="Zhang Z."/>
            <person name="Qiu H."/>
            <person name="Duan R."/>
            <person name="Zhang Z."/>
            <person name="Li Y."/>
            <person name="Zhang X."/>
            <person name="Ling Y."/>
            <person name="Song L."/>
            <person name="Chen M."/>
            <person name="Zhao Y."/>
            <person name="Wu J."/>
            <person name="Jing H."/>
            <person name="Xiao J."/>
            <person name="Wang X."/>
        </authorList>
    </citation>
    <scope>NUCLEOTIDE SEQUENCE [LARGE SCALE GENOMIC DNA]</scope>
    <source>
        <strain evidence="2 3">LC20</strain>
    </source>
</reference>